<proteinExistence type="predicted"/>
<comment type="caution">
    <text evidence="2">The sequence shown here is derived from an EMBL/GenBank/DDBJ whole genome shotgun (WGS) entry which is preliminary data.</text>
</comment>
<sequence>MFGSFCPDLLADCDYIDAIVDKVTTIAHKDLKLNAPEAQRILRLNEEILQDHQDYNGMVFGMAQRLALREDWQRCILQNAFDSVRQTYTDTYGASESDEESADDNAGTNDDDTHAGTQSTANDGTTGATAGSDSTTTRSCALTWAVTSLLQGAFVSSVALS</sequence>
<dbReference type="EMBL" id="MLQL01000041">
    <property type="protein sequence ID" value="OQE14018.1"/>
    <property type="molecule type" value="Genomic_DNA"/>
</dbReference>
<dbReference type="AlphaFoldDB" id="A0A1V6SJD0"/>
<dbReference type="OrthoDB" id="4361946at2759"/>
<keyword evidence="3" id="KW-1185">Reference proteome</keyword>
<evidence type="ECO:0000313" key="3">
    <source>
        <dbReference type="Proteomes" id="UP000191342"/>
    </source>
</evidence>
<organism evidence="2 3">
    <name type="scientific">Penicillium flavigenum</name>
    <dbReference type="NCBI Taxonomy" id="254877"/>
    <lineage>
        <taxon>Eukaryota</taxon>
        <taxon>Fungi</taxon>
        <taxon>Dikarya</taxon>
        <taxon>Ascomycota</taxon>
        <taxon>Pezizomycotina</taxon>
        <taxon>Eurotiomycetes</taxon>
        <taxon>Eurotiomycetidae</taxon>
        <taxon>Eurotiales</taxon>
        <taxon>Aspergillaceae</taxon>
        <taxon>Penicillium</taxon>
    </lineage>
</organism>
<dbReference type="Proteomes" id="UP000191342">
    <property type="component" value="Unassembled WGS sequence"/>
</dbReference>
<evidence type="ECO:0000313" key="2">
    <source>
        <dbReference type="EMBL" id="OQE14018.1"/>
    </source>
</evidence>
<gene>
    <name evidence="2" type="ORF">PENFLA_c041G03925</name>
</gene>
<feature type="region of interest" description="Disordered" evidence="1">
    <location>
        <begin position="92"/>
        <end position="135"/>
    </location>
</feature>
<accession>A0A1V6SJD0</accession>
<feature type="compositionally biased region" description="Low complexity" evidence="1">
    <location>
        <begin position="119"/>
        <end position="135"/>
    </location>
</feature>
<name>A0A1V6SJD0_9EURO</name>
<reference evidence="3" key="1">
    <citation type="journal article" date="2017" name="Nat. Microbiol.">
        <title>Global analysis of biosynthetic gene clusters reveals vast potential of secondary metabolite production in Penicillium species.</title>
        <authorList>
            <person name="Nielsen J.C."/>
            <person name="Grijseels S."/>
            <person name="Prigent S."/>
            <person name="Ji B."/>
            <person name="Dainat J."/>
            <person name="Nielsen K.F."/>
            <person name="Frisvad J.C."/>
            <person name="Workman M."/>
            <person name="Nielsen J."/>
        </authorList>
    </citation>
    <scope>NUCLEOTIDE SEQUENCE [LARGE SCALE GENOMIC DNA]</scope>
    <source>
        <strain evidence="3">IBT 14082</strain>
    </source>
</reference>
<protein>
    <submittedName>
        <fullName evidence="2">Uncharacterized protein</fullName>
    </submittedName>
</protein>
<evidence type="ECO:0000256" key="1">
    <source>
        <dbReference type="SAM" id="MobiDB-lite"/>
    </source>
</evidence>